<keyword evidence="3" id="KW-1185">Reference proteome</keyword>
<dbReference type="GeneID" id="37133974"/>
<evidence type="ECO:0000313" key="3">
    <source>
        <dbReference type="Proteomes" id="UP000248340"/>
    </source>
</evidence>
<dbReference type="Proteomes" id="UP000248340">
    <property type="component" value="Unassembled WGS sequence"/>
</dbReference>
<dbReference type="AlphaFoldDB" id="A0A319BSU6"/>
<name>A0A319BSU6_9EURO</name>
<dbReference type="RefSeq" id="XP_025485627.1">
    <property type="nucleotide sequence ID" value="XM_025631233.1"/>
</dbReference>
<protein>
    <submittedName>
        <fullName evidence="2">Uncharacterized protein</fullName>
    </submittedName>
</protein>
<sequence length="101" mass="11931">MLRSLESRHGVDVTTIFFYFRDGTSGFGFHFSAGVGKHNWVFLLGYIFFFFFFFFAKEMMDEAWLKQLQNLDLNFEDSQLMNNHILFLASGSLVRWFALSM</sequence>
<reference evidence="2 3" key="1">
    <citation type="submission" date="2016-12" db="EMBL/GenBank/DDBJ databases">
        <title>The genomes of Aspergillus section Nigri reveals drivers in fungal speciation.</title>
        <authorList>
            <consortium name="DOE Joint Genome Institute"/>
            <person name="Vesth T.C."/>
            <person name="Nybo J."/>
            <person name="Theobald S."/>
            <person name="Brandl J."/>
            <person name="Frisvad J.C."/>
            <person name="Nielsen K.F."/>
            <person name="Lyhne E.K."/>
            <person name="Kogle M.E."/>
            <person name="Kuo A."/>
            <person name="Riley R."/>
            <person name="Clum A."/>
            <person name="Nolan M."/>
            <person name="Lipzen A."/>
            <person name="Salamov A."/>
            <person name="Henrissat B."/>
            <person name="Wiebenga A."/>
            <person name="De Vries R.P."/>
            <person name="Grigoriev I.V."/>
            <person name="Mortensen U.H."/>
            <person name="Andersen M.R."/>
            <person name="Baker S.E."/>
        </authorList>
    </citation>
    <scope>NUCLEOTIDE SEQUENCE [LARGE SCALE GENOMIC DNA]</scope>
    <source>
        <strain evidence="2 3">CBS 121591</strain>
    </source>
</reference>
<feature type="transmembrane region" description="Helical" evidence="1">
    <location>
        <begin position="40"/>
        <end position="60"/>
    </location>
</feature>
<dbReference type="EMBL" id="KZ821798">
    <property type="protein sequence ID" value="PYH75427.1"/>
    <property type="molecule type" value="Genomic_DNA"/>
</dbReference>
<proteinExistence type="predicted"/>
<evidence type="ECO:0000256" key="1">
    <source>
        <dbReference type="SAM" id="Phobius"/>
    </source>
</evidence>
<keyword evidence="1" id="KW-1133">Transmembrane helix</keyword>
<evidence type="ECO:0000313" key="2">
    <source>
        <dbReference type="EMBL" id="PYH75427.1"/>
    </source>
</evidence>
<organism evidence="2 3">
    <name type="scientific">Aspergillus uvarum CBS 121591</name>
    <dbReference type="NCBI Taxonomy" id="1448315"/>
    <lineage>
        <taxon>Eukaryota</taxon>
        <taxon>Fungi</taxon>
        <taxon>Dikarya</taxon>
        <taxon>Ascomycota</taxon>
        <taxon>Pezizomycotina</taxon>
        <taxon>Eurotiomycetes</taxon>
        <taxon>Eurotiomycetidae</taxon>
        <taxon>Eurotiales</taxon>
        <taxon>Aspergillaceae</taxon>
        <taxon>Aspergillus</taxon>
        <taxon>Aspergillus subgen. Circumdati</taxon>
    </lineage>
</organism>
<keyword evidence="1" id="KW-0472">Membrane</keyword>
<accession>A0A319BSU6</accession>
<keyword evidence="1" id="KW-0812">Transmembrane</keyword>
<gene>
    <name evidence="2" type="ORF">BO82DRAFT_27873</name>
</gene>
<dbReference type="VEuPathDB" id="FungiDB:BO82DRAFT_27873"/>